<feature type="transmembrane region" description="Helical" evidence="3">
    <location>
        <begin position="132"/>
        <end position="150"/>
    </location>
</feature>
<dbReference type="InterPro" id="IPR011992">
    <property type="entry name" value="EF-hand-dom_pair"/>
</dbReference>
<comment type="caution">
    <text evidence="5">The sequence shown here is derived from an EMBL/GenBank/DDBJ whole genome shotgun (WGS) entry which is preliminary data.</text>
</comment>
<proteinExistence type="predicted"/>
<feature type="transmembrane region" description="Helical" evidence="3">
    <location>
        <begin position="186"/>
        <end position="204"/>
    </location>
</feature>
<evidence type="ECO:0000256" key="1">
    <source>
        <dbReference type="ARBA" id="ARBA00022837"/>
    </source>
</evidence>
<protein>
    <recommendedName>
        <fullName evidence="4">EF-hand domain-containing protein</fullName>
    </recommendedName>
</protein>
<gene>
    <name evidence="5" type="ORF">PGLA2088_LOCUS35707</name>
</gene>
<dbReference type="Proteomes" id="UP000626109">
    <property type="component" value="Unassembled WGS sequence"/>
</dbReference>
<sequence>MGGHRRKWGLVGLATLALVVFRFVYSRRSAHRVEAPEGLTLKLPSINWPPWRKQKADHSTHIATGGHGQVHHHEHESAFETLVEDVALCPWLLFVEIGAVVVLSTIFESVEHWIRRRCATTGDRIGGRIMDVLFKEFSGLGFIGIFLFLLTQSRLFMDPAVTNKMFGDRLTPDEAREAIKESFETVHMMIFLLLVVLMFQAIAMHRVTRNVVETWGRFERTRAWGLRNDSFETLFVEGKYLERAPSSQALRNMELLYKEPFTYEAPLLQKLLLHHDTLHNLVMWRAIRHEFIFGDRGDPGESKRVPCPQQFSFEVYLRERLGQTVLSVIEVDMWIWLLTLIVLMPITFICLHLDLAGVEEVQCLMAYLLLAAGLAIGYQLEADTLNRTPTLPRDARKILRLFSGTSTQMLMKEFDRSKFERGDVDMEQKFGAPGLGGVEKEGRIELGPSPSQSSKRPDGFMTSTRYAQLFELLAFWQAISVTCLILFYLSEPLNDWKEVTFYALAWAEWPLMLFGVMPALLQRLTIRNSIGDETDEGLVRAVSLESKSILLRYHIKLVQLLSYVQRCQLLQAGDLTRQQTILFGRKASNHSEEEGHAPVGSPTSDSEKQRRRTWRRGLQRFRALPQSDQHEIEQVFESLDVNNNQEVSLKEIAANWEAMGFSNTDEAAWSLLQSIDHDGSQRLTWSKFQALAGMAAADHRPQLELQDDFRVLFGLIDLDSDSRITVFELHAWLQRINSGMSEVDVSSLLYNHFGQAKPSIAREEFVQWMSSIGSDHGVQTPGH</sequence>
<evidence type="ECO:0000256" key="3">
    <source>
        <dbReference type="SAM" id="Phobius"/>
    </source>
</evidence>
<dbReference type="PROSITE" id="PS50222">
    <property type="entry name" value="EF_HAND_2"/>
    <property type="match status" value="2"/>
</dbReference>
<accession>A0A813KPD3</accession>
<keyword evidence="3" id="KW-0812">Transmembrane</keyword>
<reference evidence="5" key="1">
    <citation type="submission" date="2021-02" db="EMBL/GenBank/DDBJ databases">
        <authorList>
            <person name="Dougan E. K."/>
            <person name="Rhodes N."/>
            <person name="Thang M."/>
            <person name="Chan C."/>
        </authorList>
    </citation>
    <scope>NUCLEOTIDE SEQUENCE</scope>
</reference>
<dbReference type="InterPro" id="IPR002048">
    <property type="entry name" value="EF_hand_dom"/>
</dbReference>
<feature type="region of interest" description="Disordered" evidence="2">
    <location>
        <begin position="432"/>
        <end position="459"/>
    </location>
</feature>
<organism evidence="5 6">
    <name type="scientific">Polarella glacialis</name>
    <name type="common">Dinoflagellate</name>
    <dbReference type="NCBI Taxonomy" id="89957"/>
    <lineage>
        <taxon>Eukaryota</taxon>
        <taxon>Sar</taxon>
        <taxon>Alveolata</taxon>
        <taxon>Dinophyceae</taxon>
        <taxon>Suessiales</taxon>
        <taxon>Suessiaceae</taxon>
        <taxon>Polarella</taxon>
    </lineage>
</organism>
<dbReference type="Gene3D" id="1.10.238.10">
    <property type="entry name" value="EF-hand"/>
    <property type="match status" value="1"/>
</dbReference>
<feature type="domain" description="EF-hand" evidence="4">
    <location>
        <begin position="627"/>
        <end position="662"/>
    </location>
</feature>
<evidence type="ECO:0000256" key="2">
    <source>
        <dbReference type="SAM" id="MobiDB-lite"/>
    </source>
</evidence>
<keyword evidence="1" id="KW-0106">Calcium</keyword>
<feature type="transmembrane region" description="Helical" evidence="3">
    <location>
        <begin position="469"/>
        <end position="489"/>
    </location>
</feature>
<dbReference type="SMART" id="SM00054">
    <property type="entry name" value="EFh"/>
    <property type="match status" value="2"/>
</dbReference>
<name>A0A813KPD3_POLGL</name>
<evidence type="ECO:0000259" key="4">
    <source>
        <dbReference type="PROSITE" id="PS50222"/>
    </source>
</evidence>
<dbReference type="EMBL" id="CAJNNW010031916">
    <property type="protein sequence ID" value="CAE8709939.1"/>
    <property type="molecule type" value="Genomic_DNA"/>
</dbReference>
<feature type="transmembrane region" description="Helical" evidence="3">
    <location>
        <begin position="334"/>
        <end position="358"/>
    </location>
</feature>
<dbReference type="InterPro" id="IPR018247">
    <property type="entry name" value="EF_Hand_1_Ca_BS"/>
</dbReference>
<dbReference type="PROSITE" id="PS00018">
    <property type="entry name" value="EF_HAND_1"/>
    <property type="match status" value="1"/>
</dbReference>
<keyword evidence="3" id="KW-1133">Transmembrane helix</keyword>
<evidence type="ECO:0000313" key="5">
    <source>
        <dbReference type="EMBL" id="CAE8709939.1"/>
    </source>
</evidence>
<feature type="transmembrane region" description="Helical" evidence="3">
    <location>
        <begin position="91"/>
        <end position="111"/>
    </location>
</feature>
<dbReference type="SUPFAM" id="SSF47473">
    <property type="entry name" value="EF-hand"/>
    <property type="match status" value="1"/>
</dbReference>
<evidence type="ECO:0000313" key="6">
    <source>
        <dbReference type="Proteomes" id="UP000626109"/>
    </source>
</evidence>
<feature type="transmembrane region" description="Helical" evidence="3">
    <location>
        <begin position="364"/>
        <end position="380"/>
    </location>
</feature>
<feature type="transmembrane region" description="Helical" evidence="3">
    <location>
        <begin position="501"/>
        <end position="521"/>
    </location>
</feature>
<dbReference type="AlphaFoldDB" id="A0A813KPD3"/>
<feature type="domain" description="EF-hand" evidence="4">
    <location>
        <begin position="704"/>
        <end position="739"/>
    </location>
</feature>
<feature type="region of interest" description="Disordered" evidence="2">
    <location>
        <begin position="586"/>
        <end position="612"/>
    </location>
</feature>
<dbReference type="GO" id="GO:0005509">
    <property type="term" value="F:calcium ion binding"/>
    <property type="evidence" value="ECO:0007669"/>
    <property type="project" value="InterPro"/>
</dbReference>
<keyword evidence="3" id="KW-0472">Membrane</keyword>